<evidence type="ECO:0000256" key="2">
    <source>
        <dbReference type="SAM" id="Phobius"/>
    </source>
</evidence>
<feature type="compositionally biased region" description="Acidic residues" evidence="1">
    <location>
        <begin position="760"/>
        <end position="769"/>
    </location>
</feature>
<dbReference type="RefSeq" id="XP_026192004.1">
    <property type="nucleotide sequence ID" value="XM_026336219.1"/>
</dbReference>
<keyword evidence="3" id="KW-1185">Reference proteome</keyword>
<accession>A0A6P6RWX4</accession>
<sequence>MPQTCASLGIPQPFRGNFSFLRRLFFFTAAAGIVGVVLAIRAEARAWSKGTVTHGPATDPSQWEDRLSPVSSILVFVGADEVAALREALPFQYANVTLPEQRLVATRTVGTVFTDQLSELGSSPLKKLRTTAVHQVERPLKVNVEGPYEVRCLEGGHSLVAMCGTFKGGVAMLVSIGHVHVYDGLYYAHLYVHREDGSKLTILPDSLPLAALNPFLWGNNRPQNVSTFRGTAVCPHQGAKLQVVEGWPVKVPKFADGPWEVTVLVERCFLTPSSDKKQHLLHADLKVLKVPRDTVFLAGFKLQSLPFAGYVSLPSKYHGLEAAIVRERIIGRSCLLRRTEAKSNVELKCDELIDAKLASLNKLYKDRPPLLKTIKGVGLLMGCSVGAFAIAAFMQLLGSIDGKPMGDPEGCVAVGAVSAIVSILAALVDAPRVGLKYWRWREKFRRKTGRIVEQTVKNSAGDHATKGVFLDFLLVVPASELRKKRGLEQEESVSLTRSQELAYADIIEVLQLRAEAAALNDIPLKASELESLDMPKDMKAQLARHSDEAELLKEVAQRSSTTGLRFGEDGSVRVPSHMVFARVYHAAADKATQAVEAVAGIPAHPVFALLLRKALLVGHHLWRELSEVQGFPKIALPASQPMDFVPLSLCSTVYNRLKESGKLLGDAQLAQGIKERLLEIQASEEAGLKALLEAKIKEAVDRFMQALATAETEGTVGAHREALESRLDEMKRFFAAANVSDDMLPPSIFTKLKNLDDSESEGIDFDISEDGSNKEEFNEPSAASGSRAGKAEEGEDEEIPMFDAEDFWS</sequence>
<dbReference type="OrthoDB" id="329999at2759"/>
<proteinExistence type="predicted"/>
<gene>
    <name evidence="4" type="primary">LOC34620606</name>
</gene>
<dbReference type="AlphaFoldDB" id="A0A6P6RWX4"/>
<feature type="region of interest" description="Disordered" evidence="1">
    <location>
        <begin position="760"/>
        <end position="809"/>
    </location>
</feature>
<name>A0A6P6RWX4_9EIME</name>
<keyword evidence="2" id="KW-0812">Transmembrane</keyword>
<evidence type="ECO:0000313" key="4">
    <source>
        <dbReference type="RefSeq" id="XP_026192004.1"/>
    </source>
</evidence>
<feature type="transmembrane region" description="Helical" evidence="2">
    <location>
        <begin position="20"/>
        <end position="40"/>
    </location>
</feature>
<feature type="compositionally biased region" description="Acidic residues" evidence="1">
    <location>
        <begin position="793"/>
        <end position="809"/>
    </location>
</feature>
<keyword evidence="2" id="KW-1133">Transmembrane helix</keyword>
<evidence type="ECO:0000256" key="1">
    <source>
        <dbReference type="SAM" id="MobiDB-lite"/>
    </source>
</evidence>
<feature type="transmembrane region" description="Helical" evidence="2">
    <location>
        <begin position="377"/>
        <end position="400"/>
    </location>
</feature>
<keyword evidence="2" id="KW-0472">Membrane</keyword>
<dbReference type="Proteomes" id="UP000515125">
    <property type="component" value="Unplaced"/>
</dbReference>
<organism evidence="3 4">
    <name type="scientific">Cyclospora cayetanensis</name>
    <dbReference type="NCBI Taxonomy" id="88456"/>
    <lineage>
        <taxon>Eukaryota</taxon>
        <taxon>Sar</taxon>
        <taxon>Alveolata</taxon>
        <taxon>Apicomplexa</taxon>
        <taxon>Conoidasida</taxon>
        <taxon>Coccidia</taxon>
        <taxon>Eucoccidiorida</taxon>
        <taxon>Eimeriorina</taxon>
        <taxon>Eimeriidae</taxon>
        <taxon>Cyclospora</taxon>
    </lineage>
</organism>
<protein>
    <submittedName>
        <fullName evidence="4">Uncharacterized protein LOC34620606</fullName>
    </submittedName>
</protein>
<dbReference type="GeneID" id="34620606"/>
<feature type="transmembrane region" description="Helical" evidence="2">
    <location>
        <begin position="412"/>
        <end position="435"/>
    </location>
</feature>
<evidence type="ECO:0000313" key="3">
    <source>
        <dbReference type="Proteomes" id="UP000515125"/>
    </source>
</evidence>
<reference evidence="4" key="1">
    <citation type="submission" date="2025-08" db="UniProtKB">
        <authorList>
            <consortium name="RefSeq"/>
        </authorList>
    </citation>
    <scope>IDENTIFICATION</scope>
</reference>